<name>A0A224V7W9_9LACO</name>
<dbReference type="EMBL" id="BDGB01000161">
    <property type="protein sequence ID" value="GAW73247.1"/>
    <property type="molecule type" value="Genomic_DNA"/>
</dbReference>
<evidence type="ECO:0000313" key="4">
    <source>
        <dbReference type="Proteomes" id="UP000294668"/>
    </source>
</evidence>
<dbReference type="AlphaFoldDB" id="A0A224V7W9"/>
<keyword evidence="4" id="KW-1185">Reference proteome</keyword>
<evidence type="ECO:0000313" key="2">
    <source>
        <dbReference type="EMBL" id="TDG88154.1"/>
    </source>
</evidence>
<organism evidence="1 3">
    <name type="scientific">Lentilactobacillus parakefiri</name>
    <dbReference type="NCBI Taxonomy" id="152332"/>
    <lineage>
        <taxon>Bacteria</taxon>
        <taxon>Bacillati</taxon>
        <taxon>Bacillota</taxon>
        <taxon>Bacilli</taxon>
        <taxon>Lactobacillales</taxon>
        <taxon>Lactobacillaceae</taxon>
        <taxon>Lentilactobacillus</taxon>
    </lineage>
</organism>
<sequence>MQFPRARRGPGEAVSKGTLIEVPGPGTLIKVPLEVSLWPVGAYFEGRREHIRT</sequence>
<dbReference type="EMBL" id="PUFL01000091">
    <property type="protein sequence ID" value="TDG88154.1"/>
    <property type="molecule type" value="Genomic_DNA"/>
</dbReference>
<dbReference type="Proteomes" id="UP000214739">
    <property type="component" value="Unassembled WGS sequence"/>
</dbReference>
<protein>
    <submittedName>
        <fullName evidence="1">Uncharacterized protein</fullName>
    </submittedName>
</protein>
<proteinExistence type="predicted"/>
<evidence type="ECO:0000313" key="1">
    <source>
        <dbReference type="EMBL" id="GAW73247.1"/>
    </source>
</evidence>
<evidence type="ECO:0000313" key="3">
    <source>
        <dbReference type="Proteomes" id="UP000214739"/>
    </source>
</evidence>
<reference evidence="2 4" key="2">
    <citation type="journal article" date="2019" name="Appl. Microbiol. Biotechnol.">
        <title>Uncovering carbohydrate metabolism through a genotype-phenotype association study of 56 lactic acid bacteria genomes.</title>
        <authorList>
            <person name="Buron-Moles G."/>
            <person name="Chailyan A."/>
            <person name="Dolejs I."/>
            <person name="Forster J."/>
            <person name="Miks M.H."/>
        </authorList>
    </citation>
    <scope>NUCLEOTIDE SEQUENCE [LARGE SCALE GENOMIC DNA]</scope>
    <source>
        <strain evidence="2 4">DSM 10551</strain>
    </source>
</reference>
<dbReference type="Proteomes" id="UP000294668">
    <property type="component" value="Unassembled WGS sequence"/>
</dbReference>
<accession>A0A224V7W9</accession>
<reference evidence="1 3" key="1">
    <citation type="journal article" date="2017" name="Biosci Microbiota Food Health">
        <title>Genomic characterization reconfirms the taxonomic status of Lactobacillus parakefiri.</title>
        <authorList>
            <person name="Tanizawa Y."/>
            <person name="Kobayashi H."/>
            <person name="Kaminuma E."/>
            <person name="Sakamoto M."/>
            <person name="Ohkuma M."/>
            <person name="Nakamura Y."/>
            <person name="Arita M."/>
            <person name="Tohno M."/>
        </authorList>
    </citation>
    <scope>NUCLEOTIDE SEQUENCE [LARGE SCALE GENOMIC DNA]</scope>
    <source>
        <strain evidence="1 3">JCM 8573</strain>
    </source>
</reference>
<comment type="caution">
    <text evidence="1">The sequence shown here is derived from an EMBL/GenBank/DDBJ whole genome shotgun (WGS) entry which is preliminary data.</text>
</comment>
<gene>
    <name evidence="2" type="ORF">C5L28_002567</name>
    <name evidence="1" type="ORF">LPKJCM_02391</name>
</gene>
<reference evidence="2" key="3">
    <citation type="submission" date="2019-02" db="EMBL/GenBank/DDBJ databases">
        <authorList>
            <person name="Buron G."/>
            <person name="Chaylann A."/>
            <person name="Dolejs I."/>
            <person name="Forster J."/>
            <person name="Miks M.H."/>
        </authorList>
    </citation>
    <scope>NUCLEOTIDE SEQUENCE</scope>
    <source>
        <strain evidence="2">DSM 10551</strain>
    </source>
</reference>